<evidence type="ECO:0000313" key="8">
    <source>
        <dbReference type="EMBL" id="KAE9199461.1"/>
    </source>
</evidence>
<dbReference type="AlphaFoldDB" id="A0A6A3R0K3"/>
<evidence type="ECO:0000313" key="6">
    <source>
        <dbReference type="EMBL" id="KAE9087589.1"/>
    </source>
</evidence>
<reference evidence="12 13" key="1">
    <citation type="submission" date="2018-08" db="EMBL/GenBank/DDBJ databases">
        <title>Genomic investigation of the strawberry pathogen Phytophthora fragariae indicates pathogenicity is determined by transcriptional variation in three key races.</title>
        <authorList>
            <person name="Adams T.M."/>
            <person name="Armitage A.D."/>
            <person name="Sobczyk M.K."/>
            <person name="Bates H.J."/>
            <person name="Dunwell J.M."/>
            <person name="Nellist C.F."/>
            <person name="Harrison R.J."/>
        </authorList>
    </citation>
    <scope>NUCLEOTIDE SEQUENCE [LARGE SCALE GENOMIC DNA]</scope>
    <source>
        <strain evidence="10 14">A4</strain>
        <strain evidence="9 15">BC-1</strain>
        <strain evidence="8 19">BC-23</strain>
        <strain evidence="7 13">NOV-27</strain>
        <strain evidence="6 16">NOV-5</strain>
        <strain evidence="4 17">NOV-71</strain>
        <strain evidence="11 20">NOV-77</strain>
        <strain evidence="2 12">NOV-9</strain>
        <strain evidence="5 21">ONT-3</strain>
        <strain evidence="3 18">SCRP245</strain>
    </source>
</reference>
<evidence type="ECO:0000313" key="5">
    <source>
        <dbReference type="EMBL" id="KAE9087189.1"/>
    </source>
</evidence>
<dbReference type="EMBL" id="QXGF01001656">
    <property type="protein sequence ID" value="KAE8928577.1"/>
    <property type="molecule type" value="Genomic_DNA"/>
</dbReference>
<evidence type="ECO:0000313" key="11">
    <source>
        <dbReference type="EMBL" id="KAE9312105.1"/>
    </source>
</evidence>
<dbReference type="Proteomes" id="UP000460718">
    <property type="component" value="Unassembled WGS sequence"/>
</dbReference>
<dbReference type="EMBL" id="QXFY01001673">
    <property type="protein sequence ID" value="KAE9312105.1"/>
    <property type="molecule type" value="Genomic_DNA"/>
</dbReference>
<dbReference type="Proteomes" id="UP000429523">
    <property type="component" value="Unassembled WGS sequence"/>
</dbReference>
<dbReference type="Proteomes" id="UP000486351">
    <property type="component" value="Unassembled WGS sequence"/>
</dbReference>
<evidence type="ECO:0000313" key="12">
    <source>
        <dbReference type="Proteomes" id="UP000429523"/>
    </source>
</evidence>
<dbReference type="Proteomes" id="UP000437068">
    <property type="component" value="Unassembled WGS sequence"/>
</dbReference>
<evidence type="ECO:0000313" key="14">
    <source>
        <dbReference type="Proteomes" id="UP000437068"/>
    </source>
</evidence>
<evidence type="ECO:0000313" key="13">
    <source>
        <dbReference type="Proteomes" id="UP000433483"/>
    </source>
</evidence>
<name>A0A6A3R0K3_9STRA</name>
<feature type="compositionally biased region" description="Basic and acidic residues" evidence="1">
    <location>
        <begin position="34"/>
        <end position="49"/>
    </location>
</feature>
<protein>
    <submittedName>
        <fullName evidence="4">Uncharacterized protein</fullName>
    </submittedName>
</protein>
<keyword evidence="13" id="KW-1185">Reference proteome</keyword>
<dbReference type="Proteomes" id="UP000476176">
    <property type="component" value="Unassembled WGS sequence"/>
</dbReference>
<evidence type="ECO:0000313" key="7">
    <source>
        <dbReference type="EMBL" id="KAE9191039.1"/>
    </source>
</evidence>
<feature type="region of interest" description="Disordered" evidence="1">
    <location>
        <begin position="1"/>
        <end position="49"/>
    </location>
</feature>
<proteinExistence type="predicted"/>
<dbReference type="Proteomes" id="UP000433483">
    <property type="component" value="Unassembled WGS sequence"/>
</dbReference>
<dbReference type="Proteomes" id="UP000440732">
    <property type="component" value="Unassembled WGS sequence"/>
</dbReference>
<evidence type="ECO:0000313" key="18">
    <source>
        <dbReference type="Proteomes" id="UP000460718"/>
    </source>
</evidence>
<dbReference type="EMBL" id="QXGA01003096">
    <property type="protein sequence ID" value="KAE9087589.1"/>
    <property type="molecule type" value="Genomic_DNA"/>
</dbReference>
<dbReference type="EMBL" id="QXFZ01001702">
    <property type="protein sequence ID" value="KAE9086299.1"/>
    <property type="molecule type" value="Genomic_DNA"/>
</dbReference>
<dbReference type="Proteomes" id="UP000440367">
    <property type="component" value="Unassembled WGS sequence"/>
</dbReference>
<dbReference type="EMBL" id="QXGD01001727">
    <property type="protein sequence ID" value="KAE9200206.1"/>
    <property type="molecule type" value="Genomic_DNA"/>
</dbReference>
<dbReference type="EMBL" id="QXGC01001611">
    <property type="protein sequence ID" value="KAE9199461.1"/>
    <property type="molecule type" value="Genomic_DNA"/>
</dbReference>
<evidence type="ECO:0000313" key="20">
    <source>
        <dbReference type="Proteomes" id="UP000486351"/>
    </source>
</evidence>
<evidence type="ECO:0000313" key="15">
    <source>
        <dbReference type="Proteomes" id="UP000440367"/>
    </source>
</evidence>
<dbReference type="EMBL" id="QXGE01003066">
    <property type="protein sequence ID" value="KAE9277307.1"/>
    <property type="molecule type" value="Genomic_DNA"/>
</dbReference>
<evidence type="ECO:0000313" key="4">
    <source>
        <dbReference type="EMBL" id="KAE9086299.1"/>
    </source>
</evidence>
<sequence length="49" mass="5481">MPLDVHSAQTAKHNAAIQHAKKKPKFSKTLSTDADSKKKEKNEQPKLLL</sequence>
<evidence type="ECO:0000313" key="17">
    <source>
        <dbReference type="Proteomes" id="UP000441208"/>
    </source>
</evidence>
<dbReference type="Proteomes" id="UP000488956">
    <property type="component" value="Unassembled WGS sequence"/>
</dbReference>
<evidence type="ECO:0000313" key="3">
    <source>
        <dbReference type="EMBL" id="KAE8991729.1"/>
    </source>
</evidence>
<dbReference type="Proteomes" id="UP000441208">
    <property type="component" value="Unassembled WGS sequence"/>
</dbReference>
<evidence type="ECO:0000256" key="1">
    <source>
        <dbReference type="SAM" id="MobiDB-lite"/>
    </source>
</evidence>
<dbReference type="EMBL" id="QXGB01001422">
    <property type="protein sequence ID" value="KAE9191039.1"/>
    <property type="molecule type" value="Genomic_DNA"/>
</dbReference>
<organism evidence="4 17">
    <name type="scientific">Phytophthora fragariae</name>
    <dbReference type="NCBI Taxonomy" id="53985"/>
    <lineage>
        <taxon>Eukaryota</taxon>
        <taxon>Sar</taxon>
        <taxon>Stramenopiles</taxon>
        <taxon>Oomycota</taxon>
        <taxon>Peronosporomycetes</taxon>
        <taxon>Peronosporales</taxon>
        <taxon>Peronosporaceae</taxon>
        <taxon>Phytophthora</taxon>
    </lineage>
</organism>
<evidence type="ECO:0000313" key="10">
    <source>
        <dbReference type="EMBL" id="KAE9277307.1"/>
    </source>
</evidence>
<gene>
    <name evidence="10" type="ORF">PF001_g25717</name>
    <name evidence="9" type="ORF">PF002_g21901</name>
    <name evidence="8" type="ORF">PF004_g19264</name>
    <name evidence="7" type="ORF">PF005_g19008</name>
    <name evidence="6" type="ORF">PF006_g25770</name>
    <name evidence="4" type="ORF">PF007_g20827</name>
    <name evidence="11" type="ORF">PF008_g20040</name>
    <name evidence="2" type="ORF">PF009_g21286</name>
    <name evidence="5" type="ORF">PF010_g19816</name>
    <name evidence="3" type="ORF">PF011_g17831</name>
</gene>
<dbReference type="EMBL" id="QXFX01001630">
    <property type="protein sequence ID" value="KAE9087189.1"/>
    <property type="molecule type" value="Genomic_DNA"/>
</dbReference>
<evidence type="ECO:0000313" key="19">
    <source>
        <dbReference type="Proteomes" id="UP000476176"/>
    </source>
</evidence>
<dbReference type="EMBL" id="QXFW01001379">
    <property type="protein sequence ID" value="KAE8991729.1"/>
    <property type="molecule type" value="Genomic_DNA"/>
</dbReference>
<evidence type="ECO:0000313" key="16">
    <source>
        <dbReference type="Proteomes" id="UP000440732"/>
    </source>
</evidence>
<evidence type="ECO:0000313" key="21">
    <source>
        <dbReference type="Proteomes" id="UP000488956"/>
    </source>
</evidence>
<comment type="caution">
    <text evidence="4">The sequence shown here is derived from an EMBL/GenBank/DDBJ whole genome shotgun (WGS) entry which is preliminary data.</text>
</comment>
<evidence type="ECO:0000313" key="9">
    <source>
        <dbReference type="EMBL" id="KAE9200206.1"/>
    </source>
</evidence>
<evidence type="ECO:0000313" key="2">
    <source>
        <dbReference type="EMBL" id="KAE8928577.1"/>
    </source>
</evidence>
<accession>A0A6A3R0K3</accession>